<feature type="domain" description="Fibronectin type-III" evidence="13">
    <location>
        <begin position="137"/>
        <end position="239"/>
    </location>
</feature>
<proteinExistence type="predicted"/>
<accession>A0A9Q1H8Y2</accession>
<dbReference type="Gene3D" id="2.60.40.10">
    <property type="entry name" value="Immunoglobulins"/>
    <property type="match status" value="5"/>
</dbReference>
<dbReference type="SMART" id="SM00404">
    <property type="entry name" value="PTPc_motif"/>
    <property type="match status" value="2"/>
</dbReference>
<dbReference type="GO" id="GO:0016020">
    <property type="term" value="C:membrane"/>
    <property type="evidence" value="ECO:0007669"/>
    <property type="project" value="UniProtKB-SubCell"/>
</dbReference>
<evidence type="ECO:0000256" key="1">
    <source>
        <dbReference type="ARBA" id="ARBA00004167"/>
    </source>
</evidence>
<feature type="signal peptide" evidence="10">
    <location>
        <begin position="1"/>
        <end position="22"/>
    </location>
</feature>
<sequence>MGRLNFVRIFISLYIVIYSVNGQSCDVEPTGKPTILESEKVGITSMKLKIGLTFPGEGSNWPDCPTVPFRFRVTYAIEKRSPETKLFDGTSNELLITKLTSCEKYHFKVAVQLSDGSFGPESDVNKNITDTHAPTTPPVLKKVRPSGSKSFRATWAFQEVGTHCNVNKPFDYKMYWSSTEVADEGIKAFNESVTGNTIRATLSDFRPCTEYSFYITVVNFAGRESRPSNKITAEITGPAPSIISTAPVLDTITMLPVGSAGKGQLHITWTFDDSQVVCAYSFVIYWKEEGSTTIDELPIWGGARDANVTGLNTCTVYEINLKTANKDGVLGPESNTLSERTSSGRPETPPTLTSLTPLEDVTGKLRIAWEFEGQDRLQCDASLGFQFILHYIDTSHGGNSTAIPIPESSKRSVHVSGLRTCTEYEISIGVMNIVGVESLPSTSMRQYTLSEKPDTPPEVILVTQVQGKETELQVTWVFDGVRDLHCDPSTDYFFRLYYFSTENPSENGNITITDHTIRTATITGLQQCIIYSISMSVTNIAGVESEPGPSVQQASGSKKPTISPKVESVIAVAGSTSQLQVSWTLPEPKWDWLQCDPAKYDYSFIVRYVDQDKLQDGGDRTTRDAEGFLKLPKDSLETVISDLAPCTRYSVSVTVMNIAEKESDPTSGDATTNSEKPDVVPTILSLDVVGPTALHLNWKALEGMTGESLRCDPKFGYSFVVSYSSLYDVTHVREVGSNQTDLEIINLQPCTEYNFTLAVKNRVNMVGDGATTTNRTGSVPSGPVLSLQYTVSVEFGIEMTWLPPDTHCNVTMYKIQYTLSLFDQCQEQAPSWTEVVLNGTKSLNFTIREVEDFSTYDFMITPFVDSTIAGETRNLSVVTGEGVPDKLPFINFTYGGKRRAVARWNPLECGHRRGEVWYEYKLWILGDKVPEEWAITYETINVFKFLKRGRTYNITVRTATSKGASDQLVAQVTIPEGARFLILALIIALLLLLLLALLLFLLCRRRGRWKKYSVRRMSQQDAEAVVDQDDTDSVIYENTAFENSLVIVPASFKQQSLSKLSPPIPMEYFPLYLRERREGDGKLFKMDFEELTQPGNDSRIEASKEENRMKNRHSKLLPYDSSRVVLEKSNEDSSSDYINASYIGNYEQEKFYIATQGPNSVTKGDFWRMILQEDCNTIIMLCNLIENNKVTCNRYWPKRGTKNAMFGQLTIILKQEDQRHGFVIRELTVCEEKMPKKKITQFQFTGWPKDGVPKTSRPIWEMLELANKNKQNKKNKGPIVVHCSDGCGRTGAVIAMDAMQKQYESDGKIDIAGFVNQMREKRPGMVQDQAQYEFIFDAIFEKYFVRDAVLKCTTYHEMLKSWHSNRDITRLYKMLDYASQPTLNINSSGHSPENMDKNRYQDNIPRNDFRPFLQTEVGGNSTDYINASLFNGYKEKDLFVATQDPLPDTVDDFWRLVWDYNCRTIVTLEQYDKNDATSPEYWPVKEETEYGPFSVSPGKVNTIANDTITERRFSMSYSAKDENEKSNVKNEVREVKQFAIKDWPRKLHVPLSAKSLLTTAELAMEWQQSLPSSKIIVHCRNGVGRSGTFIAIVNSIEEMKEKHEVNLYTIVKELRSRRPMMVDSLARFTFCYDAIDLYLQDFDTYSNY</sequence>
<reference evidence="14" key="1">
    <citation type="submission" date="2021-10" db="EMBL/GenBank/DDBJ databases">
        <title>Tropical sea cucumber genome reveals ecological adaptation and Cuvierian tubules defense mechanism.</title>
        <authorList>
            <person name="Chen T."/>
        </authorList>
    </citation>
    <scope>NUCLEOTIDE SEQUENCE</scope>
    <source>
        <strain evidence="14">Nanhai2018</strain>
        <tissue evidence="14">Muscle</tissue>
    </source>
</reference>
<feature type="domain" description="Tyrosine specific protein phosphatases" evidence="12">
    <location>
        <begin position="1260"/>
        <end position="1333"/>
    </location>
</feature>
<feature type="domain" description="Fibronectin type-III" evidence="13">
    <location>
        <begin position="456"/>
        <end position="560"/>
    </location>
</feature>
<dbReference type="EMBL" id="JAIZAY010000006">
    <property type="protein sequence ID" value="KAJ8040212.1"/>
    <property type="molecule type" value="Genomic_DNA"/>
</dbReference>
<evidence type="ECO:0000256" key="7">
    <source>
        <dbReference type="ARBA" id="ARBA00051722"/>
    </source>
</evidence>
<gene>
    <name evidence="14" type="ORF">HOLleu_14441</name>
</gene>
<feature type="domain" description="Fibronectin type-III" evidence="13">
    <location>
        <begin position="251"/>
        <end position="344"/>
    </location>
</feature>
<name>A0A9Q1H8Y2_HOLLE</name>
<dbReference type="SUPFAM" id="SSF49265">
    <property type="entry name" value="Fibronectin type III"/>
    <property type="match status" value="6"/>
</dbReference>
<feature type="domain" description="Tyrosine specific protein phosphatases" evidence="12">
    <location>
        <begin position="1554"/>
        <end position="1629"/>
    </location>
</feature>
<dbReference type="PANTHER" id="PTHR19134:SF449">
    <property type="entry name" value="TYROSINE-PROTEIN PHOSPHATASE 1"/>
    <property type="match status" value="1"/>
</dbReference>
<feature type="domain" description="Tyrosine-protein phosphatase" evidence="11">
    <location>
        <begin position="1084"/>
        <end position="1342"/>
    </location>
</feature>
<dbReference type="SUPFAM" id="SSF52799">
    <property type="entry name" value="(Phosphotyrosine protein) phosphatases II"/>
    <property type="match status" value="2"/>
</dbReference>
<dbReference type="FunFam" id="3.90.190.10:FF:000102">
    <property type="entry name" value="Receptor-type tyrosine-protein phosphatase"/>
    <property type="match status" value="2"/>
</dbReference>
<dbReference type="InterPro" id="IPR003961">
    <property type="entry name" value="FN3_dom"/>
</dbReference>
<feature type="compositionally biased region" description="Polar residues" evidence="8">
    <location>
        <begin position="333"/>
        <end position="345"/>
    </location>
</feature>
<evidence type="ECO:0000256" key="6">
    <source>
        <dbReference type="ARBA" id="ARBA00023136"/>
    </source>
</evidence>
<keyword evidence="9" id="KW-0812">Transmembrane</keyword>
<dbReference type="Gene3D" id="3.90.190.10">
    <property type="entry name" value="Protein tyrosine phosphatase superfamily"/>
    <property type="match status" value="2"/>
</dbReference>
<feature type="chain" id="PRO_5040299634" description="protein-tyrosine-phosphatase" evidence="10">
    <location>
        <begin position="23"/>
        <end position="1648"/>
    </location>
</feature>
<dbReference type="InterPro" id="IPR016130">
    <property type="entry name" value="Tyr_Pase_AS"/>
</dbReference>
<protein>
    <recommendedName>
        <fullName evidence="2">protein-tyrosine-phosphatase</fullName>
        <ecNumber evidence="2">3.1.3.48</ecNumber>
    </recommendedName>
</protein>
<keyword evidence="14" id="KW-0675">Receptor</keyword>
<feature type="region of interest" description="Disordered" evidence="8">
    <location>
        <begin position="328"/>
        <end position="356"/>
    </location>
</feature>
<dbReference type="InterPro" id="IPR000242">
    <property type="entry name" value="PTP_cat"/>
</dbReference>
<keyword evidence="4" id="KW-0378">Hydrolase</keyword>
<feature type="domain" description="Fibronectin type-III" evidence="13">
    <location>
        <begin position="346"/>
        <end position="451"/>
    </location>
</feature>
<dbReference type="PROSITE" id="PS50055">
    <property type="entry name" value="TYR_PHOSPHATASE_PTP"/>
    <property type="match status" value="2"/>
</dbReference>
<feature type="domain" description="Tyrosine-protein phosphatase" evidence="11">
    <location>
        <begin position="1368"/>
        <end position="1638"/>
    </location>
</feature>
<feature type="domain" description="Fibronectin type-III" evidence="13">
    <location>
        <begin position="565"/>
        <end position="677"/>
    </location>
</feature>
<evidence type="ECO:0000259" key="12">
    <source>
        <dbReference type="PROSITE" id="PS50056"/>
    </source>
</evidence>
<organism evidence="14 15">
    <name type="scientific">Holothuria leucospilota</name>
    <name type="common">Black long sea cucumber</name>
    <name type="synonym">Mertensiothuria leucospilota</name>
    <dbReference type="NCBI Taxonomy" id="206669"/>
    <lineage>
        <taxon>Eukaryota</taxon>
        <taxon>Metazoa</taxon>
        <taxon>Echinodermata</taxon>
        <taxon>Eleutherozoa</taxon>
        <taxon>Echinozoa</taxon>
        <taxon>Holothuroidea</taxon>
        <taxon>Aspidochirotacea</taxon>
        <taxon>Aspidochirotida</taxon>
        <taxon>Holothuriidae</taxon>
        <taxon>Holothuria</taxon>
    </lineage>
</organism>
<comment type="subcellular location">
    <subcellularLocation>
        <location evidence="1">Membrane</location>
        <topology evidence="1">Single-pass membrane protein</topology>
    </subcellularLocation>
</comment>
<evidence type="ECO:0000256" key="5">
    <source>
        <dbReference type="ARBA" id="ARBA00022912"/>
    </source>
</evidence>
<keyword evidence="5" id="KW-0904">Protein phosphatase</keyword>
<evidence type="ECO:0000256" key="8">
    <source>
        <dbReference type="SAM" id="MobiDB-lite"/>
    </source>
</evidence>
<evidence type="ECO:0000313" key="15">
    <source>
        <dbReference type="Proteomes" id="UP001152320"/>
    </source>
</evidence>
<dbReference type="InterPro" id="IPR000387">
    <property type="entry name" value="Tyr_Pase_dom"/>
</dbReference>
<comment type="catalytic activity">
    <reaction evidence="7">
        <text>O-phospho-L-tyrosyl-[protein] + H2O = L-tyrosyl-[protein] + phosphate</text>
        <dbReference type="Rhea" id="RHEA:10684"/>
        <dbReference type="Rhea" id="RHEA-COMP:10136"/>
        <dbReference type="Rhea" id="RHEA-COMP:20101"/>
        <dbReference type="ChEBI" id="CHEBI:15377"/>
        <dbReference type="ChEBI" id="CHEBI:43474"/>
        <dbReference type="ChEBI" id="CHEBI:46858"/>
        <dbReference type="ChEBI" id="CHEBI:61978"/>
        <dbReference type="EC" id="3.1.3.48"/>
    </reaction>
</comment>
<feature type="domain" description="Fibronectin type-III" evidence="13">
    <location>
        <begin position="680"/>
        <end position="781"/>
    </location>
</feature>
<keyword evidence="9" id="KW-1133">Transmembrane helix</keyword>
<evidence type="ECO:0000313" key="14">
    <source>
        <dbReference type="EMBL" id="KAJ8040212.1"/>
    </source>
</evidence>
<dbReference type="CDD" id="cd00063">
    <property type="entry name" value="FN3"/>
    <property type="match status" value="1"/>
</dbReference>
<dbReference type="InterPro" id="IPR003595">
    <property type="entry name" value="Tyr_Pase_cat"/>
</dbReference>
<evidence type="ECO:0000256" key="9">
    <source>
        <dbReference type="SAM" id="Phobius"/>
    </source>
</evidence>
<keyword evidence="3 10" id="KW-0732">Signal</keyword>
<evidence type="ECO:0000256" key="10">
    <source>
        <dbReference type="SAM" id="SignalP"/>
    </source>
</evidence>
<evidence type="ECO:0000256" key="3">
    <source>
        <dbReference type="ARBA" id="ARBA00022729"/>
    </source>
</evidence>
<evidence type="ECO:0000256" key="2">
    <source>
        <dbReference type="ARBA" id="ARBA00013064"/>
    </source>
</evidence>
<keyword evidence="15" id="KW-1185">Reference proteome</keyword>
<dbReference type="InterPro" id="IPR050348">
    <property type="entry name" value="Protein-Tyr_Phosphatase"/>
</dbReference>
<dbReference type="PANTHER" id="PTHR19134">
    <property type="entry name" value="RECEPTOR-TYPE TYROSINE-PROTEIN PHOSPHATASE"/>
    <property type="match status" value="1"/>
</dbReference>
<dbReference type="SMART" id="SM00060">
    <property type="entry name" value="FN3"/>
    <property type="match status" value="9"/>
</dbReference>
<dbReference type="EC" id="3.1.3.48" evidence="2"/>
<evidence type="ECO:0000259" key="11">
    <source>
        <dbReference type="PROSITE" id="PS50055"/>
    </source>
</evidence>
<dbReference type="InterPro" id="IPR013783">
    <property type="entry name" value="Ig-like_fold"/>
</dbReference>
<feature type="domain" description="Fibronectin type-III" evidence="13">
    <location>
        <begin position="783"/>
        <end position="882"/>
    </location>
</feature>
<dbReference type="SMART" id="SM00194">
    <property type="entry name" value="PTPc"/>
    <property type="match status" value="2"/>
</dbReference>
<dbReference type="PROSITE" id="PS00383">
    <property type="entry name" value="TYR_PHOSPHATASE_1"/>
    <property type="match status" value="2"/>
</dbReference>
<dbReference type="GO" id="GO:0004725">
    <property type="term" value="F:protein tyrosine phosphatase activity"/>
    <property type="evidence" value="ECO:0007669"/>
    <property type="project" value="UniProtKB-EC"/>
</dbReference>
<dbReference type="Pfam" id="PF00102">
    <property type="entry name" value="Y_phosphatase"/>
    <property type="match status" value="2"/>
</dbReference>
<feature type="transmembrane region" description="Helical" evidence="9">
    <location>
        <begin position="980"/>
        <end position="1003"/>
    </location>
</feature>
<dbReference type="PRINTS" id="PR00700">
    <property type="entry name" value="PRTYPHPHTASE"/>
</dbReference>
<evidence type="ECO:0000259" key="13">
    <source>
        <dbReference type="PROSITE" id="PS50853"/>
    </source>
</evidence>
<dbReference type="Proteomes" id="UP001152320">
    <property type="component" value="Chromosome 6"/>
</dbReference>
<dbReference type="InterPro" id="IPR036116">
    <property type="entry name" value="FN3_sf"/>
</dbReference>
<feature type="domain" description="Fibronectin type-III" evidence="13">
    <location>
        <begin position="32"/>
        <end position="134"/>
    </location>
</feature>
<dbReference type="CDD" id="cd00047">
    <property type="entry name" value="PTPc"/>
    <property type="match status" value="1"/>
</dbReference>
<dbReference type="PROSITE" id="PS50853">
    <property type="entry name" value="FN3"/>
    <property type="match status" value="8"/>
</dbReference>
<evidence type="ECO:0000256" key="4">
    <source>
        <dbReference type="ARBA" id="ARBA00022801"/>
    </source>
</evidence>
<dbReference type="PROSITE" id="PS50056">
    <property type="entry name" value="TYR_PHOSPHATASE_2"/>
    <property type="match status" value="2"/>
</dbReference>
<comment type="caution">
    <text evidence="14">The sequence shown here is derived from an EMBL/GenBank/DDBJ whole genome shotgun (WGS) entry which is preliminary data.</text>
</comment>
<dbReference type="InterPro" id="IPR029021">
    <property type="entry name" value="Prot-tyrosine_phosphatase-like"/>
</dbReference>
<keyword evidence="6 9" id="KW-0472">Membrane</keyword>